<dbReference type="Pfam" id="PF00089">
    <property type="entry name" value="Trypsin"/>
    <property type="match status" value="1"/>
</dbReference>
<comment type="caution">
    <text evidence="6">The sequence shown here is derived from an EMBL/GenBank/DDBJ whole genome shotgun (WGS) entry which is preliminary data.</text>
</comment>
<dbReference type="GO" id="GO:0004252">
    <property type="term" value="F:serine-type endopeptidase activity"/>
    <property type="evidence" value="ECO:0007669"/>
    <property type="project" value="InterPro"/>
</dbReference>
<dbReference type="Pfam" id="PF13365">
    <property type="entry name" value="Trypsin_2"/>
    <property type="match status" value="1"/>
</dbReference>
<protein>
    <recommendedName>
        <fullName evidence="5">Peptidase S1 domain-containing protein</fullName>
    </recommendedName>
</protein>
<dbReference type="PATRIC" id="fig|1097667.3.peg.2698"/>
<evidence type="ECO:0000259" key="5">
    <source>
        <dbReference type="PROSITE" id="PS50240"/>
    </source>
</evidence>
<dbReference type="GO" id="GO:0006508">
    <property type="term" value="P:proteolysis"/>
    <property type="evidence" value="ECO:0007669"/>
    <property type="project" value="InterPro"/>
</dbReference>
<dbReference type="InterPro" id="IPR018114">
    <property type="entry name" value="TRYPSIN_HIS"/>
</dbReference>
<dbReference type="PANTHER" id="PTHR24276:SF91">
    <property type="entry name" value="AT26814P-RELATED"/>
    <property type="match status" value="1"/>
</dbReference>
<feature type="domain" description="Peptidase S1" evidence="5">
    <location>
        <begin position="22"/>
        <end position="262"/>
    </location>
</feature>
<proteinExistence type="inferred from homology"/>
<keyword evidence="2" id="KW-1015">Disulfide bond</keyword>
<evidence type="ECO:0000256" key="1">
    <source>
        <dbReference type="ARBA" id="ARBA00007664"/>
    </source>
</evidence>
<dbReference type="EMBL" id="AGUD01000221">
    <property type="protein sequence ID" value="EHN10441.1"/>
    <property type="molecule type" value="Genomic_DNA"/>
</dbReference>
<dbReference type="AlphaFoldDB" id="H0E7B6"/>
<evidence type="ECO:0000256" key="2">
    <source>
        <dbReference type="ARBA" id="ARBA00023157"/>
    </source>
</evidence>
<dbReference type="InterPro" id="IPR001314">
    <property type="entry name" value="Peptidase_S1A"/>
</dbReference>
<feature type="region of interest" description="Disordered" evidence="3">
    <location>
        <begin position="456"/>
        <end position="478"/>
    </location>
</feature>
<evidence type="ECO:0000313" key="7">
    <source>
        <dbReference type="Proteomes" id="UP000005143"/>
    </source>
</evidence>
<keyword evidence="7" id="KW-1185">Reference proteome</keyword>
<reference evidence="6 7" key="1">
    <citation type="journal article" date="2013" name="Biodegradation">
        <title>Quantitative proteomic analysis of ibuprofen-degrading Patulibacter sp. strain I11.</title>
        <authorList>
            <person name="Almeida B."/>
            <person name="Kjeldal H."/>
            <person name="Lolas I."/>
            <person name="Knudsen A.D."/>
            <person name="Carvalho G."/>
            <person name="Nielsen K.L."/>
            <person name="Barreto Crespo M.T."/>
            <person name="Stensballe A."/>
            <person name="Nielsen J.L."/>
        </authorList>
    </citation>
    <scope>NUCLEOTIDE SEQUENCE [LARGE SCALE GENOMIC DNA]</scope>
    <source>
        <strain evidence="6 7">I11</strain>
    </source>
</reference>
<dbReference type="SMART" id="SM00020">
    <property type="entry name" value="Tryp_SPc"/>
    <property type="match status" value="1"/>
</dbReference>
<dbReference type="PRINTS" id="PR00722">
    <property type="entry name" value="CHYMOTRYPSIN"/>
</dbReference>
<gene>
    <name evidence="6" type="ORF">PAI11_27180</name>
</gene>
<evidence type="ECO:0000256" key="3">
    <source>
        <dbReference type="SAM" id="MobiDB-lite"/>
    </source>
</evidence>
<name>H0E7B6_9ACTN</name>
<dbReference type="InterPro" id="IPR050430">
    <property type="entry name" value="Peptidase_S1"/>
</dbReference>
<comment type="similarity">
    <text evidence="1">Belongs to the peptidase S1 family.</text>
</comment>
<dbReference type="InterPro" id="IPR043504">
    <property type="entry name" value="Peptidase_S1_PA_chymotrypsin"/>
</dbReference>
<keyword evidence="4" id="KW-0732">Signal</keyword>
<dbReference type="InterPro" id="IPR001254">
    <property type="entry name" value="Trypsin_dom"/>
</dbReference>
<dbReference type="PANTHER" id="PTHR24276">
    <property type="entry name" value="POLYSERASE-RELATED"/>
    <property type="match status" value="1"/>
</dbReference>
<dbReference type="PROSITE" id="PS00134">
    <property type="entry name" value="TRYPSIN_HIS"/>
    <property type="match status" value="1"/>
</dbReference>
<evidence type="ECO:0000256" key="4">
    <source>
        <dbReference type="SAM" id="SignalP"/>
    </source>
</evidence>
<feature type="signal peptide" evidence="4">
    <location>
        <begin position="1"/>
        <end position="21"/>
    </location>
</feature>
<feature type="chain" id="PRO_5003531957" description="Peptidase S1 domain-containing protein" evidence="4">
    <location>
        <begin position="22"/>
        <end position="536"/>
    </location>
</feature>
<dbReference type="Gene3D" id="2.40.10.10">
    <property type="entry name" value="Trypsin-like serine proteases"/>
    <property type="match status" value="1"/>
</dbReference>
<sequence>MAPLPLAAVLVLAAGAPPAQAIVGGVAATSIQGYDGSFQRLDSPRSDGHVCGATLIAPRWAITAGHCARWARGGDTEYRNSGTPKGWSIRFGSRDTRRGGQVVGVQRFVARSVARRPHADIALLRLSRAVHVSPARLATRPLPPGTRVRIQGWGFTDPAGDSTSYGAFQDPRSYPRKLRVASTRIRATRDCGTVARILCIGGKRGRPGPENMDSGGPAFARQPGRGTVIVGTVEGGGNTGAPSPSAYAPISLNLEWIRSYLSGRRAIPRAPAYRGPDMRGAAKIGGCSASVVRARGARAGDPALLLTNGHCVDPRPKSGTALADRPVPTPVQLLGRDGTPIARSLTDRLLYATMTGTDVALYRLTDSYQRLEQTGVRVLTLASRGPKPGDRVSLLTHQELKRCRIDIIVPTLREAGYEQQNALRYVAGDGCRSQRGDSGAPLIDDGSGQVVAINNTHNSGERDPTPEEIEAGDFEPKPGVPCAEGNPCEVGPDGRIVNLVGRSYGQQAAGLAACIAPGSRLRLDRPGCTVTKPGRR</sequence>
<organism evidence="6 7">
    <name type="scientific">Patulibacter medicamentivorans</name>
    <dbReference type="NCBI Taxonomy" id="1097667"/>
    <lineage>
        <taxon>Bacteria</taxon>
        <taxon>Bacillati</taxon>
        <taxon>Actinomycetota</taxon>
        <taxon>Thermoleophilia</taxon>
        <taxon>Solirubrobacterales</taxon>
        <taxon>Patulibacteraceae</taxon>
        <taxon>Patulibacter</taxon>
    </lineage>
</organism>
<dbReference type="SUPFAM" id="SSF50494">
    <property type="entry name" value="Trypsin-like serine proteases"/>
    <property type="match status" value="2"/>
</dbReference>
<dbReference type="PROSITE" id="PS50240">
    <property type="entry name" value="TRYPSIN_DOM"/>
    <property type="match status" value="1"/>
</dbReference>
<evidence type="ECO:0000313" key="6">
    <source>
        <dbReference type="EMBL" id="EHN10441.1"/>
    </source>
</evidence>
<accession>H0E7B6</accession>
<dbReference type="Proteomes" id="UP000005143">
    <property type="component" value="Unassembled WGS sequence"/>
</dbReference>
<dbReference type="InterPro" id="IPR009003">
    <property type="entry name" value="Peptidase_S1_PA"/>
</dbReference>